<protein>
    <recommendedName>
        <fullName evidence="1">non-specific serine/threonine protein kinase</fullName>
        <ecNumber evidence="1">2.7.11.1</ecNumber>
    </recommendedName>
</protein>
<dbReference type="RefSeq" id="XP_018687378.1">
    <property type="nucleotide sequence ID" value="XM_018843276.1"/>
</dbReference>
<dbReference type="STRING" id="1367422.A0A178Z3B8"/>
<evidence type="ECO:0000259" key="10">
    <source>
        <dbReference type="PROSITE" id="PS50011"/>
    </source>
</evidence>
<dbReference type="AlphaFoldDB" id="A0A178Z3B8"/>
<keyword evidence="12" id="KW-1185">Reference proteome</keyword>
<dbReference type="Gene3D" id="1.10.510.10">
    <property type="entry name" value="Transferase(Phosphotransferase) domain 1"/>
    <property type="match status" value="1"/>
</dbReference>
<dbReference type="GO" id="GO:0004674">
    <property type="term" value="F:protein serine/threonine kinase activity"/>
    <property type="evidence" value="ECO:0007669"/>
    <property type="project" value="UniProtKB-KW"/>
</dbReference>
<dbReference type="SMART" id="SM00220">
    <property type="entry name" value="S_TKc"/>
    <property type="match status" value="1"/>
</dbReference>
<dbReference type="InterPro" id="IPR050236">
    <property type="entry name" value="Ser_Thr_kinase_AGC"/>
</dbReference>
<evidence type="ECO:0000256" key="6">
    <source>
        <dbReference type="ARBA" id="ARBA00022840"/>
    </source>
</evidence>
<dbReference type="EMBL" id="LVYI01000016">
    <property type="protein sequence ID" value="OAP54011.1"/>
    <property type="molecule type" value="Genomic_DNA"/>
</dbReference>
<evidence type="ECO:0000256" key="8">
    <source>
        <dbReference type="ARBA" id="ARBA00048679"/>
    </source>
</evidence>
<feature type="region of interest" description="Disordered" evidence="9">
    <location>
        <begin position="222"/>
        <end position="251"/>
    </location>
</feature>
<dbReference type="GeneID" id="30015939"/>
<feature type="compositionally biased region" description="Basic and acidic residues" evidence="9">
    <location>
        <begin position="242"/>
        <end position="251"/>
    </location>
</feature>
<comment type="catalytic activity">
    <reaction evidence="8">
        <text>L-seryl-[protein] + ATP = O-phospho-L-seryl-[protein] + ADP + H(+)</text>
        <dbReference type="Rhea" id="RHEA:17989"/>
        <dbReference type="Rhea" id="RHEA-COMP:9863"/>
        <dbReference type="Rhea" id="RHEA-COMP:11604"/>
        <dbReference type="ChEBI" id="CHEBI:15378"/>
        <dbReference type="ChEBI" id="CHEBI:29999"/>
        <dbReference type="ChEBI" id="CHEBI:30616"/>
        <dbReference type="ChEBI" id="CHEBI:83421"/>
        <dbReference type="ChEBI" id="CHEBI:456216"/>
        <dbReference type="EC" id="2.7.11.1"/>
    </reaction>
</comment>
<keyword evidence="5" id="KW-0418">Kinase</keyword>
<dbReference type="InterPro" id="IPR000719">
    <property type="entry name" value="Prot_kinase_dom"/>
</dbReference>
<proteinExistence type="predicted"/>
<accession>A0A178Z3B8</accession>
<dbReference type="PROSITE" id="PS50011">
    <property type="entry name" value="PROTEIN_KINASE_DOM"/>
    <property type="match status" value="1"/>
</dbReference>
<dbReference type="EC" id="2.7.11.1" evidence="1"/>
<comment type="caution">
    <text evidence="11">The sequence shown here is derived from an EMBL/GenBank/DDBJ whole genome shotgun (WGS) entry which is preliminary data.</text>
</comment>
<feature type="compositionally biased region" description="Basic and acidic residues" evidence="9">
    <location>
        <begin position="222"/>
        <end position="231"/>
    </location>
</feature>
<dbReference type="SUPFAM" id="SSF56112">
    <property type="entry name" value="Protein kinase-like (PK-like)"/>
    <property type="match status" value="1"/>
</dbReference>
<evidence type="ECO:0000313" key="11">
    <source>
        <dbReference type="EMBL" id="OAP54011.1"/>
    </source>
</evidence>
<dbReference type="Pfam" id="PF00069">
    <property type="entry name" value="Pkinase"/>
    <property type="match status" value="1"/>
</dbReference>
<dbReference type="InterPro" id="IPR008271">
    <property type="entry name" value="Ser/Thr_kinase_AS"/>
</dbReference>
<gene>
    <name evidence="11" type="ORF">AYL99_11771</name>
</gene>
<evidence type="ECO:0000256" key="5">
    <source>
        <dbReference type="ARBA" id="ARBA00022777"/>
    </source>
</evidence>
<sequence length="251" mass="28976">MELVPGMSLEKFVDNQFHSTLTEMQCMDIWLGAAQGLLWVHQNGFLYNDLKPDNTMYDPSSRRTVLIDFGLASSETCTYFVSGGTACYISPEYLHRERHQAGDIWSLAVMIMFTLRVIELPRETWDLTKVFEEASPHRQKMGAWHDELLAKADKAPSRHLELLRRMLCKNRRDRIWAYELVTDLLGVHQAYRSMESIVYGDKSALCPHDGHLQTAAEKEEAHWNHPSRLDIDSQSGIGPWYDTDKARCDRD</sequence>
<evidence type="ECO:0000256" key="1">
    <source>
        <dbReference type="ARBA" id="ARBA00012513"/>
    </source>
</evidence>
<dbReference type="PANTHER" id="PTHR24356">
    <property type="entry name" value="SERINE/THREONINE-PROTEIN KINASE"/>
    <property type="match status" value="1"/>
</dbReference>
<keyword evidence="2" id="KW-0723">Serine/threonine-protein kinase</keyword>
<name>A0A178Z3B8_9EURO</name>
<evidence type="ECO:0000256" key="2">
    <source>
        <dbReference type="ARBA" id="ARBA00022527"/>
    </source>
</evidence>
<evidence type="ECO:0000256" key="7">
    <source>
        <dbReference type="ARBA" id="ARBA00047899"/>
    </source>
</evidence>
<keyword evidence="3" id="KW-0808">Transferase</keyword>
<dbReference type="PANTHER" id="PTHR24356:SF1">
    <property type="entry name" value="SERINE_THREONINE-PROTEIN KINASE GREATWALL"/>
    <property type="match status" value="1"/>
</dbReference>
<dbReference type="GO" id="GO:0005524">
    <property type="term" value="F:ATP binding"/>
    <property type="evidence" value="ECO:0007669"/>
    <property type="project" value="UniProtKB-KW"/>
</dbReference>
<evidence type="ECO:0000256" key="4">
    <source>
        <dbReference type="ARBA" id="ARBA00022741"/>
    </source>
</evidence>
<comment type="catalytic activity">
    <reaction evidence="7">
        <text>L-threonyl-[protein] + ATP = O-phospho-L-threonyl-[protein] + ADP + H(+)</text>
        <dbReference type="Rhea" id="RHEA:46608"/>
        <dbReference type="Rhea" id="RHEA-COMP:11060"/>
        <dbReference type="Rhea" id="RHEA-COMP:11605"/>
        <dbReference type="ChEBI" id="CHEBI:15378"/>
        <dbReference type="ChEBI" id="CHEBI:30013"/>
        <dbReference type="ChEBI" id="CHEBI:30616"/>
        <dbReference type="ChEBI" id="CHEBI:61977"/>
        <dbReference type="ChEBI" id="CHEBI:456216"/>
        <dbReference type="EC" id="2.7.11.1"/>
    </reaction>
</comment>
<keyword evidence="4" id="KW-0547">Nucleotide-binding</keyword>
<evidence type="ECO:0000256" key="3">
    <source>
        <dbReference type="ARBA" id="ARBA00022679"/>
    </source>
</evidence>
<organism evidence="11 12">
    <name type="scientific">Fonsecaea erecta</name>
    <dbReference type="NCBI Taxonomy" id="1367422"/>
    <lineage>
        <taxon>Eukaryota</taxon>
        <taxon>Fungi</taxon>
        <taxon>Dikarya</taxon>
        <taxon>Ascomycota</taxon>
        <taxon>Pezizomycotina</taxon>
        <taxon>Eurotiomycetes</taxon>
        <taxon>Chaetothyriomycetidae</taxon>
        <taxon>Chaetothyriales</taxon>
        <taxon>Herpotrichiellaceae</taxon>
        <taxon>Fonsecaea</taxon>
    </lineage>
</organism>
<reference evidence="11 12" key="1">
    <citation type="submission" date="2016-04" db="EMBL/GenBank/DDBJ databases">
        <title>Draft genome of Fonsecaea erecta CBS 125763.</title>
        <authorList>
            <person name="Weiss V.A."/>
            <person name="Vicente V.A."/>
            <person name="Raittz R.T."/>
            <person name="Moreno L.F."/>
            <person name="De Souza E.M."/>
            <person name="Pedrosa F.O."/>
            <person name="Steffens M.B."/>
            <person name="Faoro H."/>
            <person name="Tadra-Sfeir M.Z."/>
            <person name="Najafzadeh M.J."/>
            <person name="Felipe M.S."/>
            <person name="Teixeira M."/>
            <person name="Sun J."/>
            <person name="Xi L."/>
            <person name="Gomes R."/>
            <person name="De Azevedo C.M."/>
            <person name="Salgado C.G."/>
            <person name="Da Silva M.B."/>
            <person name="Nascimento M.F."/>
            <person name="Queiroz-Telles F."/>
            <person name="Attili D.S."/>
            <person name="Gorbushina A."/>
        </authorList>
    </citation>
    <scope>NUCLEOTIDE SEQUENCE [LARGE SCALE GENOMIC DNA]</scope>
    <source>
        <strain evidence="11 12">CBS 125763</strain>
    </source>
</reference>
<dbReference type="OrthoDB" id="1668230at2759"/>
<evidence type="ECO:0000256" key="9">
    <source>
        <dbReference type="SAM" id="MobiDB-lite"/>
    </source>
</evidence>
<feature type="domain" description="Protein kinase" evidence="10">
    <location>
        <begin position="1"/>
        <end position="191"/>
    </location>
</feature>
<evidence type="ECO:0000313" key="12">
    <source>
        <dbReference type="Proteomes" id="UP000078343"/>
    </source>
</evidence>
<keyword evidence="6" id="KW-0067">ATP-binding</keyword>
<dbReference type="Proteomes" id="UP000078343">
    <property type="component" value="Unassembled WGS sequence"/>
</dbReference>
<dbReference type="PROSITE" id="PS00108">
    <property type="entry name" value="PROTEIN_KINASE_ST"/>
    <property type="match status" value="1"/>
</dbReference>
<dbReference type="InterPro" id="IPR011009">
    <property type="entry name" value="Kinase-like_dom_sf"/>
</dbReference>